<organism evidence="2 3">
    <name type="scientific">Pseudoalteromonas aurantia 208</name>
    <dbReference type="NCBI Taxonomy" id="1314867"/>
    <lineage>
        <taxon>Bacteria</taxon>
        <taxon>Pseudomonadati</taxon>
        <taxon>Pseudomonadota</taxon>
        <taxon>Gammaproteobacteria</taxon>
        <taxon>Alteromonadales</taxon>
        <taxon>Pseudoalteromonadaceae</taxon>
        <taxon>Pseudoalteromonas</taxon>
    </lineage>
</organism>
<dbReference type="Proteomes" id="UP000615755">
    <property type="component" value="Unassembled WGS sequence"/>
</dbReference>
<protein>
    <recommendedName>
        <fullName evidence="4">Haemolysin activator HlyB C-terminal domain-containing protein</fullName>
    </recommendedName>
</protein>
<feature type="signal peptide" evidence="1">
    <location>
        <begin position="1"/>
        <end position="29"/>
    </location>
</feature>
<feature type="chain" id="PRO_5045441217" description="Haemolysin activator HlyB C-terminal domain-containing protein" evidence="1">
    <location>
        <begin position="30"/>
        <end position="568"/>
    </location>
</feature>
<evidence type="ECO:0008006" key="4">
    <source>
        <dbReference type="Google" id="ProtNLM"/>
    </source>
</evidence>
<sequence length="568" mass="64980">MLASIKTQLALILCLVASFSGYSETSVFAHTDSTQCANKGDNVAHDIPLTRQLDTHAQLPVQAPGKTITAIELQQLNVFDTNLPEEDNPVFRFANRTHITTKPNVIMALLLFEQGDDYSIKKVVESERLLRQQSYLYDARIYADENCDGTINITVVTRDLWTLLPDLSFSRSGGENSSRIGFRESNLFGWGKRLSLTHTKDQDRSGYLFVYDDPNILSTRYRGRVEYADNDDGSRHYVGINYPFFSTDTPYSYGILNYKDERNESLYQDGETISEFSQHSDVSQIYFGHAQQLNNNWTQRLTLGYQYDQQTFKKLANTTLPLAHNRTLSYPYIQGQWLEDKFIKVRNFDSIYRTEDLNLGWNINALLGYSDKALSDNDNHFIYQFSANKAHYTSDHSLWRINLSLSGQWNSQENTARNFITQVGAQYYLNTTIQDSWYANIQLRFAKNLTADQQLTLGGETGLRGFPINYQHGSKSVLVNIERRYYWEYDLLQLFKVGGAVYFDIGRVRGNTLVHSDPNYLKNLGAGLRLAPSRANAGLVLHLDVAVPLNGPDDVDNVQWLFTVKNRF</sequence>
<evidence type="ECO:0000313" key="2">
    <source>
        <dbReference type="EMBL" id="MBE0366352.1"/>
    </source>
</evidence>
<proteinExistence type="predicted"/>
<comment type="caution">
    <text evidence="2">The sequence shown here is derived from an EMBL/GenBank/DDBJ whole genome shotgun (WGS) entry which is preliminary data.</text>
</comment>
<dbReference type="EMBL" id="AQGV01000009">
    <property type="protein sequence ID" value="MBE0366352.1"/>
    <property type="molecule type" value="Genomic_DNA"/>
</dbReference>
<keyword evidence="3" id="KW-1185">Reference proteome</keyword>
<accession>A0ABR9E6B8</accession>
<evidence type="ECO:0000313" key="3">
    <source>
        <dbReference type="Proteomes" id="UP000615755"/>
    </source>
</evidence>
<evidence type="ECO:0000256" key="1">
    <source>
        <dbReference type="SAM" id="SignalP"/>
    </source>
</evidence>
<reference evidence="2 3" key="1">
    <citation type="submission" date="2015-03" db="EMBL/GenBank/DDBJ databases">
        <title>Genome sequence of Pseudoalteromonas aurantia.</title>
        <authorList>
            <person name="Xie B.-B."/>
            <person name="Rong J.-C."/>
            <person name="Qin Q.-L."/>
            <person name="Zhang Y.-Z."/>
        </authorList>
    </citation>
    <scope>NUCLEOTIDE SEQUENCE [LARGE SCALE GENOMIC DNA]</scope>
    <source>
        <strain evidence="2 3">208</strain>
    </source>
</reference>
<dbReference type="RefSeq" id="WP_192505903.1">
    <property type="nucleotide sequence ID" value="NZ_AQGV01000009.1"/>
</dbReference>
<dbReference type="Gene3D" id="2.40.160.50">
    <property type="entry name" value="membrane protein fhac: a member of the omp85/tpsb transporter family"/>
    <property type="match status" value="1"/>
</dbReference>
<keyword evidence="1" id="KW-0732">Signal</keyword>
<name>A0ABR9E6B8_9GAMM</name>
<gene>
    <name evidence="2" type="ORF">PAUR_a3340</name>
</gene>